<evidence type="ECO:0000313" key="2">
    <source>
        <dbReference type="Proteomes" id="UP000191285"/>
    </source>
</evidence>
<dbReference type="InterPro" id="IPR013815">
    <property type="entry name" value="ATP_grasp_subdomain_1"/>
</dbReference>
<sequence length="320" mass="36324">MKRILFLTTVPDHVIQEYVAIEGWSNMILPRMLSDRGASITTKRWIDEDILVSILEYDIVTFLWAEDYIQHPTEFREFLTQSKKKIESISTSANRPCFVNPIELVQWNMDKRYLLEMQDAGFDIPKTEIFEAQSFGCSSALHQRLCEFQCSGRVVLKPAISASSTNTRLIQDISAPSAEDFTYLNMCIEGGLGSSLVVQQFEPSIAEGEYSFTFVGQTLNHVVLKTPRSGDFRCQSELGGSLDHKSIEEIDITTLSIVKSIFAMLRDRFGSTQTGKMGYVRVDGLVTKNRPFIVMEIEAIEPHLYFEIGGHDEILSFFLK</sequence>
<organism evidence="1 2">
    <name type="scientific">Penicillium steckii</name>
    <dbReference type="NCBI Taxonomy" id="303698"/>
    <lineage>
        <taxon>Eukaryota</taxon>
        <taxon>Fungi</taxon>
        <taxon>Dikarya</taxon>
        <taxon>Ascomycota</taxon>
        <taxon>Pezizomycotina</taxon>
        <taxon>Eurotiomycetes</taxon>
        <taxon>Eurotiomycetidae</taxon>
        <taxon>Eurotiales</taxon>
        <taxon>Aspergillaceae</taxon>
        <taxon>Penicillium</taxon>
    </lineage>
</organism>
<evidence type="ECO:0008006" key="3">
    <source>
        <dbReference type="Google" id="ProtNLM"/>
    </source>
</evidence>
<dbReference type="GO" id="GO:0005524">
    <property type="term" value="F:ATP binding"/>
    <property type="evidence" value="ECO:0007669"/>
    <property type="project" value="InterPro"/>
</dbReference>
<gene>
    <name evidence="1" type="ORF">PENSTE_c007G00571</name>
</gene>
<dbReference type="OrthoDB" id="406765at2759"/>
<accession>A0A1V6TEM1</accession>
<keyword evidence="2" id="KW-1185">Reference proteome</keyword>
<dbReference type="EMBL" id="MLKD01000007">
    <property type="protein sequence ID" value="OQE24474.1"/>
    <property type="molecule type" value="Genomic_DNA"/>
</dbReference>
<name>A0A1V6TEM1_9EURO</name>
<dbReference type="AlphaFoldDB" id="A0A1V6TEM1"/>
<dbReference type="PANTHER" id="PTHR39217:SF1">
    <property type="entry name" value="GLUTATHIONE SYNTHETASE"/>
    <property type="match status" value="1"/>
</dbReference>
<comment type="caution">
    <text evidence="1">The sequence shown here is derived from an EMBL/GenBank/DDBJ whole genome shotgun (WGS) entry which is preliminary data.</text>
</comment>
<dbReference type="Gene3D" id="3.30.470.20">
    <property type="entry name" value="ATP-grasp fold, B domain"/>
    <property type="match status" value="1"/>
</dbReference>
<dbReference type="Gene3D" id="3.30.1490.20">
    <property type="entry name" value="ATP-grasp fold, A domain"/>
    <property type="match status" value="1"/>
</dbReference>
<dbReference type="PANTHER" id="PTHR39217">
    <property type="match status" value="1"/>
</dbReference>
<dbReference type="Proteomes" id="UP000191285">
    <property type="component" value="Unassembled WGS sequence"/>
</dbReference>
<dbReference type="InterPro" id="IPR053191">
    <property type="entry name" value="DcsG_Biosynth_Enzyme"/>
</dbReference>
<proteinExistence type="predicted"/>
<evidence type="ECO:0000313" key="1">
    <source>
        <dbReference type="EMBL" id="OQE24474.1"/>
    </source>
</evidence>
<protein>
    <recommendedName>
        <fullName evidence="3">ATP-grasp domain-containing protein</fullName>
    </recommendedName>
</protein>
<reference evidence="2" key="1">
    <citation type="journal article" date="2017" name="Nat. Microbiol.">
        <title>Global analysis of biosynthetic gene clusters reveals vast potential of secondary metabolite production in Penicillium species.</title>
        <authorList>
            <person name="Nielsen J.C."/>
            <person name="Grijseels S."/>
            <person name="Prigent S."/>
            <person name="Ji B."/>
            <person name="Dainat J."/>
            <person name="Nielsen K.F."/>
            <person name="Frisvad J.C."/>
            <person name="Workman M."/>
            <person name="Nielsen J."/>
        </authorList>
    </citation>
    <scope>NUCLEOTIDE SEQUENCE [LARGE SCALE GENOMIC DNA]</scope>
    <source>
        <strain evidence="2">IBT 24891</strain>
    </source>
</reference>
<dbReference type="STRING" id="303698.A0A1V6TEM1"/>
<dbReference type="SUPFAM" id="SSF56059">
    <property type="entry name" value="Glutathione synthetase ATP-binding domain-like"/>
    <property type="match status" value="1"/>
</dbReference>